<dbReference type="Gene3D" id="3.40.50.880">
    <property type="match status" value="1"/>
</dbReference>
<dbReference type="RefSeq" id="WP_307336626.1">
    <property type="nucleotide sequence ID" value="NZ_JAUSUQ010000003.1"/>
</dbReference>
<dbReference type="Pfam" id="PF01656">
    <property type="entry name" value="CbiA"/>
    <property type="match status" value="1"/>
</dbReference>
<feature type="active site" evidence="4">
    <location>
        <position position="475"/>
    </location>
</feature>
<dbReference type="PROSITE" id="PS51274">
    <property type="entry name" value="GATASE_COBBQ"/>
    <property type="match status" value="1"/>
</dbReference>
<dbReference type="InterPro" id="IPR033949">
    <property type="entry name" value="CobQ_GATase1"/>
</dbReference>
<dbReference type="Pfam" id="PF07685">
    <property type="entry name" value="GATase_3"/>
    <property type="match status" value="1"/>
</dbReference>
<keyword evidence="3 4" id="KW-0315">Glutamine amidotransferase</keyword>
<dbReference type="InterPro" id="IPR011698">
    <property type="entry name" value="GATase_3"/>
</dbReference>
<comment type="caution">
    <text evidence="8">The sequence shown here is derived from an EMBL/GenBank/DDBJ whole genome shotgun (WGS) entry which is preliminary data.</text>
</comment>
<name>A0ABU0CPS3_9BACI</name>
<dbReference type="InterPro" id="IPR004459">
    <property type="entry name" value="CobQ_synth"/>
</dbReference>
<proteinExistence type="inferred from homology"/>
<evidence type="ECO:0000256" key="1">
    <source>
        <dbReference type="ARBA" id="ARBA00004953"/>
    </source>
</evidence>
<dbReference type="CDD" id="cd01750">
    <property type="entry name" value="GATase1_CobQ"/>
    <property type="match status" value="1"/>
</dbReference>
<keyword evidence="9" id="KW-1185">Reference proteome</keyword>
<evidence type="ECO:0000256" key="3">
    <source>
        <dbReference type="ARBA" id="ARBA00022962"/>
    </source>
</evidence>
<dbReference type="InterPro" id="IPR047045">
    <property type="entry name" value="CobQ_N"/>
</dbReference>
<accession>A0ABU0CPS3</accession>
<reference evidence="8 9" key="1">
    <citation type="submission" date="2023-07" db="EMBL/GenBank/DDBJ databases">
        <title>Genomic Encyclopedia of Type Strains, Phase IV (KMG-IV): sequencing the most valuable type-strain genomes for metagenomic binning, comparative biology and taxonomic classification.</title>
        <authorList>
            <person name="Goeker M."/>
        </authorList>
    </citation>
    <scope>NUCLEOTIDE SEQUENCE [LARGE SCALE GENOMIC DNA]</scope>
    <source>
        <strain evidence="8 9">DSM 17740</strain>
    </source>
</reference>
<evidence type="ECO:0000259" key="7">
    <source>
        <dbReference type="Pfam" id="PF07685"/>
    </source>
</evidence>
<feature type="region of interest" description="Disordered" evidence="5">
    <location>
        <begin position="431"/>
        <end position="457"/>
    </location>
</feature>
<comment type="function">
    <text evidence="4">Catalyzes amidations at positions B, D, E, and G on adenosylcobyrinic A,C-diamide. NH(2) groups are provided by glutamine, and one molecule of ATP is hydrogenolyzed for each amidation.</text>
</comment>
<evidence type="ECO:0000313" key="9">
    <source>
        <dbReference type="Proteomes" id="UP001232445"/>
    </source>
</evidence>
<keyword evidence="2 4" id="KW-0169">Cobalamin biosynthesis</keyword>
<dbReference type="EMBL" id="JAUSUQ010000003">
    <property type="protein sequence ID" value="MDQ0338384.1"/>
    <property type="molecule type" value="Genomic_DNA"/>
</dbReference>
<dbReference type="SUPFAM" id="SSF52540">
    <property type="entry name" value="P-loop containing nucleoside triphosphate hydrolases"/>
    <property type="match status" value="1"/>
</dbReference>
<dbReference type="Proteomes" id="UP001232445">
    <property type="component" value="Unassembled WGS sequence"/>
</dbReference>
<comment type="pathway">
    <text evidence="1 4">Cofactor biosynthesis; adenosylcobalamin biosynthesis.</text>
</comment>
<dbReference type="GO" id="GO:0051921">
    <property type="term" value="F:adenosylcobyric acid synthase (glutamine-hydrolyzing) activity"/>
    <property type="evidence" value="ECO:0007669"/>
    <property type="project" value="UniProtKB-EC"/>
</dbReference>
<dbReference type="PANTHER" id="PTHR21343:SF1">
    <property type="entry name" value="COBYRIC ACID SYNTHASE"/>
    <property type="match status" value="1"/>
</dbReference>
<dbReference type="CDD" id="cd05389">
    <property type="entry name" value="CobQ_N"/>
    <property type="match status" value="1"/>
</dbReference>
<evidence type="ECO:0000256" key="5">
    <source>
        <dbReference type="SAM" id="MobiDB-lite"/>
    </source>
</evidence>
<evidence type="ECO:0000313" key="8">
    <source>
        <dbReference type="EMBL" id="MDQ0338384.1"/>
    </source>
</evidence>
<gene>
    <name evidence="4" type="primary">cobQ</name>
    <name evidence="8" type="ORF">J2S00_001168</name>
</gene>
<evidence type="ECO:0000256" key="2">
    <source>
        <dbReference type="ARBA" id="ARBA00022573"/>
    </source>
</evidence>
<evidence type="ECO:0000256" key="4">
    <source>
        <dbReference type="HAMAP-Rule" id="MF_00028"/>
    </source>
</evidence>
<feature type="compositionally biased region" description="Basic and acidic residues" evidence="5">
    <location>
        <begin position="431"/>
        <end position="441"/>
    </location>
</feature>
<sequence>MASQRQESSRGMALPLMFQGTGSDVGKSVLVTAFCRLFARRGYRTAPFKSQNMALNSYITVDGKEIGRAQGVQAEAAGVTATTDMNPILIKPSREAEAQIVVHGRPLKNMKAGEYRTSFFGQGLAVIREAYTRLAQEYERIVIEGAGSPAEINLNDRELVNMRVARMADAPVILVADIERGGVFANLVGTLELLEPEDRERVIGVIINKFRGDLSLLEPGLDWFEKYTGKPVLGVLPYIHGLWIEAEDSVVLNHVKPDPEQEKDLDIAVVKLPMISNFTDIDPLMAETDCKVRYVTAVHELGQPDLIILPGSKNTIEDLVFVKKTGLANKIRKLVWDKKSIVFGICGGYQMLGRAIADPDHMETPLGEAEGLGLLPLVTRMARTKTTVRSRGRLTFDGQTFPVAGYEIHMGQSQVLAQSHGRASPLIQVEDRSDSMEKDWEGENEASAQDAHHRNEPWTDGLITEDGAVMGTYFHGIFHNDAFRWTLLNHLRVKKGLTPLKERVSFAAIREQAFDYLADEVEKHVQLERVEALMRSYQTRRRRQW</sequence>
<keyword evidence="8" id="KW-0436">Ligase</keyword>
<dbReference type="PANTHER" id="PTHR21343">
    <property type="entry name" value="DETHIOBIOTIN SYNTHETASE"/>
    <property type="match status" value="1"/>
</dbReference>
<feature type="domain" description="CobQ/CobB/MinD/ParA nucleotide binding" evidence="6">
    <location>
        <begin position="16"/>
        <end position="242"/>
    </location>
</feature>
<protein>
    <recommendedName>
        <fullName evidence="4">Cobyric acid synthase</fullName>
    </recommendedName>
</protein>
<dbReference type="InterPro" id="IPR029062">
    <property type="entry name" value="Class_I_gatase-like"/>
</dbReference>
<dbReference type="InterPro" id="IPR027417">
    <property type="entry name" value="P-loop_NTPase"/>
</dbReference>
<feature type="active site" description="Nucleophile" evidence="4">
    <location>
        <position position="346"/>
    </location>
</feature>
<organism evidence="8 9">
    <name type="scientific">Caldalkalibacillus uzonensis</name>
    <dbReference type="NCBI Taxonomy" id="353224"/>
    <lineage>
        <taxon>Bacteria</taxon>
        <taxon>Bacillati</taxon>
        <taxon>Bacillota</taxon>
        <taxon>Bacilli</taxon>
        <taxon>Bacillales</taxon>
        <taxon>Bacillaceae</taxon>
        <taxon>Caldalkalibacillus</taxon>
    </lineage>
</organism>
<evidence type="ECO:0000259" key="6">
    <source>
        <dbReference type="Pfam" id="PF01656"/>
    </source>
</evidence>
<dbReference type="NCBIfam" id="TIGR00313">
    <property type="entry name" value="cobQ"/>
    <property type="match status" value="1"/>
</dbReference>
<dbReference type="InterPro" id="IPR002586">
    <property type="entry name" value="CobQ/CobB/MinD/ParA_Nub-bd_dom"/>
</dbReference>
<dbReference type="SUPFAM" id="SSF52317">
    <property type="entry name" value="Class I glutamine amidotransferase-like"/>
    <property type="match status" value="1"/>
</dbReference>
<dbReference type="NCBIfam" id="NF001989">
    <property type="entry name" value="PRK00784.1"/>
    <property type="match status" value="1"/>
</dbReference>
<feature type="domain" description="CobB/CobQ-like glutamine amidotransferase" evidence="7">
    <location>
        <begin position="266"/>
        <end position="482"/>
    </location>
</feature>
<comment type="similarity">
    <text evidence="4">Belongs to the CobB/CobQ family. CobQ subfamily.</text>
</comment>
<dbReference type="Gene3D" id="3.40.50.300">
    <property type="entry name" value="P-loop containing nucleotide triphosphate hydrolases"/>
    <property type="match status" value="1"/>
</dbReference>
<dbReference type="HAMAP" id="MF_00028">
    <property type="entry name" value="CobQ"/>
    <property type="match status" value="1"/>
</dbReference>